<dbReference type="InterPro" id="IPR004074">
    <property type="entry name" value="IL-1_rcpt_I/II-typ"/>
</dbReference>
<dbReference type="SUPFAM" id="SSF48726">
    <property type="entry name" value="Immunoglobulin"/>
    <property type="match status" value="3"/>
</dbReference>
<dbReference type="Pfam" id="PF13927">
    <property type="entry name" value="Ig_3"/>
    <property type="match status" value="1"/>
</dbReference>
<dbReference type="InterPro" id="IPR015621">
    <property type="entry name" value="IL-1_rcpt_fam"/>
</dbReference>
<sequence length="431" mass="48723">MVRLVLMFALVIVEYVYGRRPPLPPLPMKDGCFLVSPELGLFRVEGEAVILSFPMFKRVLQVRNLAPLTAKYIISKVNGTEGVVHQDGARVRQRNQQLWFLPANTSDSGEYICTYRNETYCVTGSIKVQVYEATSVDMKKLSYPIRAMVGELNVPLRCPIEDFKKPDSVIKWYKDSSSTDHQLIRGGSFRRNNAKLIIPYMKRSHAGVYTCELRVLIDNQQYKVSRTIVVHVEGVDPETPTPTVPDLSVTSNPGEFFCNRSSFHSYNSPVIQPPVIVSPLNGTIFESLHGSGLELFCNVLTDCQTADATVVQWLVNGQSVESSYLDRRALQGGRRVTRVSEDCQIELRLIFVEMTEVDEKTELRCVAENQGGRQEVVTLFHLEDSTFTWLVVGAVATSCFLTLVSVFLYVLCKPRRKTKMDYILARQHSTF</sequence>
<feature type="transmembrane region" description="Helical" evidence="7">
    <location>
        <begin position="387"/>
        <end position="411"/>
    </location>
</feature>
<feature type="signal peptide" evidence="8">
    <location>
        <begin position="1"/>
        <end position="18"/>
    </location>
</feature>
<accession>A0A671V854</accession>
<gene>
    <name evidence="10" type="primary">IL1R2</name>
    <name evidence="10" type="synonym">il1r2</name>
</gene>
<keyword evidence="7" id="KW-1133">Transmembrane helix</keyword>
<dbReference type="Ensembl" id="ENSSAUT00010024191.1">
    <property type="protein sequence ID" value="ENSSAUP00010022928.1"/>
    <property type="gene ID" value="ENSSAUG00010010063.1"/>
</dbReference>
<dbReference type="InterPro" id="IPR013783">
    <property type="entry name" value="Ig-like_fold"/>
</dbReference>
<evidence type="ECO:0000313" key="10">
    <source>
        <dbReference type="Ensembl" id="ENSSAUP00010022928.1"/>
    </source>
</evidence>
<keyword evidence="5" id="KW-0325">Glycoprotein</keyword>
<evidence type="ECO:0000256" key="3">
    <source>
        <dbReference type="ARBA" id="ARBA00022737"/>
    </source>
</evidence>
<evidence type="ECO:0000256" key="4">
    <source>
        <dbReference type="ARBA" id="ARBA00023157"/>
    </source>
</evidence>
<reference evidence="10" key="3">
    <citation type="submission" date="2025-09" db="UniProtKB">
        <authorList>
            <consortium name="Ensembl"/>
        </authorList>
    </citation>
    <scope>IDENTIFICATION</scope>
</reference>
<dbReference type="InParanoid" id="A0A671V854"/>
<organism evidence="10 11">
    <name type="scientific">Sparus aurata</name>
    <name type="common">Gilthead sea bream</name>
    <dbReference type="NCBI Taxonomy" id="8175"/>
    <lineage>
        <taxon>Eukaryota</taxon>
        <taxon>Metazoa</taxon>
        <taxon>Chordata</taxon>
        <taxon>Craniata</taxon>
        <taxon>Vertebrata</taxon>
        <taxon>Euteleostomi</taxon>
        <taxon>Actinopterygii</taxon>
        <taxon>Neopterygii</taxon>
        <taxon>Teleostei</taxon>
        <taxon>Neoteleostei</taxon>
        <taxon>Acanthomorphata</taxon>
        <taxon>Eupercaria</taxon>
        <taxon>Spariformes</taxon>
        <taxon>Sparidae</taxon>
        <taxon>Sparus</taxon>
    </lineage>
</organism>
<protein>
    <submittedName>
        <fullName evidence="10">Interleukin 1 receptor type 2</fullName>
    </submittedName>
</protein>
<dbReference type="OMA" id="LLWWTAN"/>
<evidence type="ECO:0000256" key="5">
    <source>
        <dbReference type="ARBA" id="ARBA00023180"/>
    </source>
</evidence>
<dbReference type="AlphaFoldDB" id="A0A671V854"/>
<dbReference type="GO" id="GO:0004908">
    <property type="term" value="F:interleukin-1 receptor activity"/>
    <property type="evidence" value="ECO:0007669"/>
    <property type="project" value="InterPro"/>
</dbReference>
<evidence type="ECO:0000256" key="1">
    <source>
        <dbReference type="ARBA" id="ARBA00009752"/>
    </source>
</evidence>
<proteinExistence type="inferred from homology"/>
<dbReference type="PROSITE" id="PS50835">
    <property type="entry name" value="IG_LIKE"/>
    <property type="match status" value="2"/>
</dbReference>
<keyword evidence="2 8" id="KW-0732">Signal</keyword>
<reference evidence="10" key="1">
    <citation type="submission" date="2021-04" db="EMBL/GenBank/DDBJ databases">
        <authorList>
            <consortium name="Wellcome Sanger Institute Data Sharing"/>
        </authorList>
    </citation>
    <scope>NUCLEOTIDE SEQUENCE [LARGE SCALE GENOMIC DNA]</scope>
</reference>
<keyword evidence="7" id="KW-0812">Transmembrane</keyword>
<dbReference type="SMART" id="SM00409">
    <property type="entry name" value="IG"/>
    <property type="match status" value="3"/>
</dbReference>
<dbReference type="InterPro" id="IPR036179">
    <property type="entry name" value="Ig-like_dom_sf"/>
</dbReference>
<keyword evidence="4" id="KW-1015">Disulfide bond</keyword>
<evidence type="ECO:0000259" key="9">
    <source>
        <dbReference type="PROSITE" id="PS50835"/>
    </source>
</evidence>
<evidence type="ECO:0000256" key="6">
    <source>
        <dbReference type="ARBA" id="ARBA00023319"/>
    </source>
</evidence>
<evidence type="ECO:0000256" key="8">
    <source>
        <dbReference type="SAM" id="SignalP"/>
    </source>
</evidence>
<dbReference type="PRINTS" id="PR01536">
    <property type="entry name" value="INTRLKN1R12F"/>
</dbReference>
<dbReference type="GeneTree" id="ENSGT01090000259985"/>
<dbReference type="PANTHER" id="PTHR11890:SF18">
    <property type="entry name" value="LYMPHOCYTE ACTIVATION GENE 3 PROTEIN"/>
    <property type="match status" value="1"/>
</dbReference>
<dbReference type="PANTHER" id="PTHR11890">
    <property type="entry name" value="INTERLEUKIN-1 RECEPTOR FAMILY MEMBER"/>
    <property type="match status" value="1"/>
</dbReference>
<evidence type="ECO:0000256" key="2">
    <source>
        <dbReference type="ARBA" id="ARBA00022729"/>
    </source>
</evidence>
<reference evidence="10" key="2">
    <citation type="submission" date="2025-08" db="UniProtKB">
        <authorList>
            <consortium name="Ensembl"/>
        </authorList>
    </citation>
    <scope>IDENTIFICATION</scope>
</reference>
<evidence type="ECO:0000313" key="11">
    <source>
        <dbReference type="Proteomes" id="UP000472265"/>
    </source>
</evidence>
<comment type="similarity">
    <text evidence="1">Belongs to the interleukin-1 receptor family.</text>
</comment>
<feature type="domain" description="Ig-like" evidence="9">
    <location>
        <begin position="150"/>
        <end position="229"/>
    </location>
</feature>
<evidence type="ECO:0000256" key="7">
    <source>
        <dbReference type="SAM" id="Phobius"/>
    </source>
</evidence>
<dbReference type="CDD" id="cd00096">
    <property type="entry name" value="Ig"/>
    <property type="match status" value="1"/>
</dbReference>
<feature type="chain" id="PRO_5025400917" evidence="8">
    <location>
        <begin position="19"/>
        <end position="431"/>
    </location>
</feature>
<dbReference type="InterPro" id="IPR007110">
    <property type="entry name" value="Ig-like_dom"/>
</dbReference>
<keyword evidence="6" id="KW-0393">Immunoglobulin domain</keyword>
<dbReference type="Gene3D" id="2.60.40.10">
    <property type="entry name" value="Immunoglobulins"/>
    <property type="match status" value="3"/>
</dbReference>
<keyword evidence="7" id="KW-0472">Membrane</keyword>
<keyword evidence="11" id="KW-1185">Reference proteome</keyword>
<dbReference type="Proteomes" id="UP000472265">
    <property type="component" value="Chromosome 9"/>
</dbReference>
<name>A0A671V854_SPAAU</name>
<keyword evidence="3" id="KW-0677">Repeat</keyword>
<dbReference type="InterPro" id="IPR003599">
    <property type="entry name" value="Ig_sub"/>
</dbReference>
<feature type="domain" description="Ig-like" evidence="9">
    <location>
        <begin position="273"/>
        <end position="378"/>
    </location>
</feature>